<evidence type="ECO:0000313" key="3">
    <source>
        <dbReference type="Proteomes" id="UP000016223"/>
    </source>
</evidence>
<dbReference type="Proteomes" id="UP000016223">
    <property type="component" value="Chromosome 1"/>
</dbReference>
<evidence type="ECO:0000313" key="2">
    <source>
        <dbReference type="EMBL" id="AGU47805.1"/>
    </source>
</evidence>
<feature type="signal peptide" evidence="1">
    <location>
        <begin position="1"/>
        <end position="24"/>
    </location>
</feature>
<dbReference type="EMBL" id="CP003911">
    <property type="protein sequence ID" value="AGU47805.1"/>
    <property type="molecule type" value="Genomic_DNA"/>
</dbReference>
<reference evidence="2 3" key="1">
    <citation type="submission" date="2012-10" db="EMBL/GenBank/DDBJ databases">
        <title>Genome sequence of Variovorax paradoxus B4.</title>
        <authorList>
            <person name="Schuldes J."/>
            <person name="Brandt U."/>
            <person name="Hiessl S."/>
            <person name="Wuebbeler J.H."/>
            <person name="Thuermer A."/>
            <person name="Steinbuechel A."/>
            <person name="Daniel R."/>
        </authorList>
    </citation>
    <scope>NUCLEOTIDE SEQUENCE [LARGE SCALE GENOMIC DNA]</scope>
    <source>
        <strain evidence="2 3">B4</strain>
    </source>
</reference>
<keyword evidence="1" id="KW-0732">Signal</keyword>
<dbReference type="KEGG" id="vpd:VAPA_1c06750"/>
<feature type="chain" id="PRO_5004585849" evidence="1">
    <location>
        <begin position="25"/>
        <end position="152"/>
    </location>
</feature>
<name>T1X6L0_VARPD</name>
<dbReference type="RefSeq" id="WP_021005363.1">
    <property type="nucleotide sequence ID" value="NC_022247.1"/>
</dbReference>
<gene>
    <name evidence="2" type="ORF">VAPA_1c06750</name>
</gene>
<dbReference type="HOGENOM" id="CLU_1843633_0_0_4"/>
<protein>
    <submittedName>
        <fullName evidence="2">Uncharacterized protein</fullName>
    </submittedName>
</protein>
<proteinExistence type="predicted"/>
<accession>T1X6L0</accession>
<organism evidence="2 3">
    <name type="scientific">Variovorax paradoxus B4</name>
    <dbReference type="NCBI Taxonomy" id="1246301"/>
    <lineage>
        <taxon>Bacteria</taxon>
        <taxon>Pseudomonadati</taxon>
        <taxon>Pseudomonadota</taxon>
        <taxon>Betaproteobacteria</taxon>
        <taxon>Burkholderiales</taxon>
        <taxon>Comamonadaceae</taxon>
        <taxon>Variovorax</taxon>
    </lineage>
</organism>
<evidence type="ECO:0000256" key="1">
    <source>
        <dbReference type="SAM" id="SignalP"/>
    </source>
</evidence>
<dbReference type="OrthoDB" id="8592283at2"/>
<dbReference type="PATRIC" id="fig|1246301.3.peg.694"/>
<dbReference type="AlphaFoldDB" id="T1X6L0"/>
<sequence length="152" mass="16018">MTFTHFFRIAGIAAVLATAFNAHAGSFAASVASSAGSASSNSASTSLRGSSESSFDGDKVVEGDYRITEIAQAGDREGFTRVTMQGDDAQQRIVLELPQTTFAKEGLGPGDLVHARQRAYGTAFARGDTREAFYLVLADDWYGGIAARPVSL</sequence>